<sequence length="658" mass="72811">MALARGPVRRGSGTRRTALFLIFTLGCIVLVSLVNRGTPLHAGSGRLLIEDKSMSDTLYQLAKASSDAASFAARLQQAGLMLDSSSSSGSSKEGKADGGAGAVQPSKGAGGGQAVVPLLSRDLARKHQRDGIIIVTWANFHFFDFVLNWVHHMEQHGISNYLVGAMDAETGQALAAKGLNVFAMYDEGAGQADTGLGTADFGWGSPTFHKMGRQKVDLARTFTGYGLDLCLCDVDTVWINDPTEYFERWPAADILASSDALTPTNPEGDEGLEQLEAIHSAMNIGLLFFRHGPNTTSFIDAWQRTLDADSKAWDQNVFNHVAHEGMVPFQPVETEPRLTWGANHSLVFGVLPVAQFASGHTFFVQRLFELQKVKPYVVHTTFQYGGSKGKRHRLREAMLWVDPPEYYSEGLFLSIDMEYPSTPKGFQLQDQVMMEGIRFKTEWETNDMVDVHLAAMERQLHQLRTAFQLAVALNRTIIMPKLLSWCDRYWGPVEFCQVPGAFKSRLPFVAPMDHVLEPFHFDDTPDGVCPPISYREYSFLANERTPKSLEKGKVVVTPDAGVTKVQEKKEDGHKVVRIPTNPSDAQLRELLAPYKDVQLLHFSSLDKAFGKWESEADGDKFQNRLSRMAGFFCCKQVKAGEDGGVGYGQYLADPSKPS</sequence>
<dbReference type="PANTHER" id="PTHR46936">
    <property type="entry name" value="ARABINOSYLTRANSFERASE XEG113"/>
    <property type="match status" value="1"/>
</dbReference>
<dbReference type="InterPro" id="IPR005069">
    <property type="entry name" value="Nucl-diP-sugar_transferase"/>
</dbReference>
<evidence type="ECO:0000313" key="4">
    <source>
        <dbReference type="Proteomes" id="UP001055712"/>
    </source>
</evidence>
<reference evidence="3" key="1">
    <citation type="journal article" date="2019" name="Plant J.">
        <title>Chlorella vulgaris genome assembly and annotation reveals the molecular basis for metabolic acclimation to high light conditions.</title>
        <authorList>
            <person name="Cecchin M."/>
            <person name="Marcolungo L."/>
            <person name="Rossato M."/>
            <person name="Girolomoni L."/>
            <person name="Cosentino E."/>
            <person name="Cuine S."/>
            <person name="Li-Beisson Y."/>
            <person name="Delledonne M."/>
            <person name="Ballottari M."/>
        </authorList>
    </citation>
    <scope>NUCLEOTIDE SEQUENCE</scope>
    <source>
        <strain evidence="3">211/11P</strain>
    </source>
</reference>
<dbReference type="PANTHER" id="PTHR46936:SF1">
    <property type="entry name" value="ARABINOSYLTRANSFERASE XEG113"/>
    <property type="match status" value="1"/>
</dbReference>
<dbReference type="GO" id="GO:0052325">
    <property type="term" value="P:cell wall pectin biosynthetic process"/>
    <property type="evidence" value="ECO:0007669"/>
    <property type="project" value="TreeGrafter"/>
</dbReference>
<organism evidence="3 4">
    <name type="scientific">Chlorella vulgaris</name>
    <name type="common">Green alga</name>
    <dbReference type="NCBI Taxonomy" id="3077"/>
    <lineage>
        <taxon>Eukaryota</taxon>
        <taxon>Viridiplantae</taxon>
        <taxon>Chlorophyta</taxon>
        <taxon>core chlorophytes</taxon>
        <taxon>Trebouxiophyceae</taxon>
        <taxon>Chlorellales</taxon>
        <taxon>Chlorellaceae</taxon>
        <taxon>Chlorella clade</taxon>
        <taxon>Chlorella</taxon>
    </lineage>
</organism>
<dbReference type="OrthoDB" id="540503at2759"/>
<dbReference type="GO" id="GO:0005794">
    <property type="term" value="C:Golgi apparatus"/>
    <property type="evidence" value="ECO:0007669"/>
    <property type="project" value="TreeGrafter"/>
</dbReference>
<dbReference type="InterPro" id="IPR053250">
    <property type="entry name" value="Glycosyltransferase_77"/>
</dbReference>
<gene>
    <name evidence="3" type="ORF">D9Q98_005475</name>
</gene>
<protein>
    <recommendedName>
        <fullName evidence="2">Nucleotide-diphospho-sugar transferase domain-containing protein</fullName>
    </recommendedName>
</protein>
<dbReference type="AlphaFoldDB" id="A0A9D4TM77"/>
<dbReference type="Proteomes" id="UP001055712">
    <property type="component" value="Unassembled WGS sequence"/>
</dbReference>
<feature type="region of interest" description="Disordered" evidence="1">
    <location>
        <begin position="83"/>
        <end position="112"/>
    </location>
</feature>
<dbReference type="Pfam" id="PF03407">
    <property type="entry name" value="Nucleotid_trans"/>
    <property type="match status" value="1"/>
</dbReference>
<feature type="domain" description="Nucleotide-diphospho-sugar transferase" evidence="2">
    <location>
        <begin position="157"/>
        <end position="394"/>
    </location>
</feature>
<dbReference type="PROSITE" id="PS51257">
    <property type="entry name" value="PROKAR_LIPOPROTEIN"/>
    <property type="match status" value="1"/>
</dbReference>
<comment type="caution">
    <text evidence="3">The sequence shown here is derived from an EMBL/GenBank/DDBJ whole genome shotgun (WGS) entry which is preliminary data.</text>
</comment>
<name>A0A9D4TM77_CHLVU</name>
<reference evidence="3" key="2">
    <citation type="submission" date="2020-11" db="EMBL/GenBank/DDBJ databases">
        <authorList>
            <person name="Cecchin M."/>
            <person name="Marcolungo L."/>
            <person name="Rossato M."/>
            <person name="Girolomoni L."/>
            <person name="Cosentino E."/>
            <person name="Cuine S."/>
            <person name="Li-Beisson Y."/>
            <person name="Delledonne M."/>
            <person name="Ballottari M."/>
        </authorList>
    </citation>
    <scope>NUCLEOTIDE SEQUENCE</scope>
    <source>
        <strain evidence="3">211/11P</strain>
        <tissue evidence="3">Whole cell</tissue>
    </source>
</reference>
<evidence type="ECO:0000313" key="3">
    <source>
        <dbReference type="EMBL" id="KAI3429380.1"/>
    </source>
</evidence>
<proteinExistence type="predicted"/>
<evidence type="ECO:0000259" key="2">
    <source>
        <dbReference type="Pfam" id="PF03407"/>
    </source>
</evidence>
<evidence type="ECO:0000256" key="1">
    <source>
        <dbReference type="SAM" id="MobiDB-lite"/>
    </source>
</evidence>
<keyword evidence="4" id="KW-1185">Reference proteome</keyword>
<dbReference type="EMBL" id="SIDB01000008">
    <property type="protein sequence ID" value="KAI3429380.1"/>
    <property type="molecule type" value="Genomic_DNA"/>
</dbReference>
<accession>A0A9D4TM77</accession>
<dbReference type="GO" id="GO:0052636">
    <property type="term" value="F:arabinosyltransferase activity"/>
    <property type="evidence" value="ECO:0007669"/>
    <property type="project" value="TreeGrafter"/>
</dbReference>